<dbReference type="SUPFAM" id="SSF52200">
    <property type="entry name" value="Toll/Interleukin receptor TIR domain"/>
    <property type="match status" value="1"/>
</dbReference>
<dbReference type="PANTHER" id="PTHR32009">
    <property type="entry name" value="TMV RESISTANCE PROTEIN N-LIKE"/>
    <property type="match status" value="1"/>
</dbReference>
<feature type="domain" description="TIR" evidence="3">
    <location>
        <begin position="104"/>
        <end position="263"/>
    </location>
</feature>
<accession>A0A059AYW2</accession>
<name>A0A059AYW2_EUCGR</name>
<dbReference type="FunCoup" id="A0A059AYW2">
    <property type="interactions" value="90"/>
</dbReference>
<keyword evidence="1" id="KW-0520">NAD</keyword>
<organism evidence="4">
    <name type="scientific">Eucalyptus grandis</name>
    <name type="common">Flooded gum</name>
    <dbReference type="NCBI Taxonomy" id="71139"/>
    <lineage>
        <taxon>Eukaryota</taxon>
        <taxon>Viridiplantae</taxon>
        <taxon>Streptophyta</taxon>
        <taxon>Embryophyta</taxon>
        <taxon>Tracheophyta</taxon>
        <taxon>Spermatophyta</taxon>
        <taxon>Magnoliopsida</taxon>
        <taxon>eudicotyledons</taxon>
        <taxon>Gunneridae</taxon>
        <taxon>Pentapetalae</taxon>
        <taxon>rosids</taxon>
        <taxon>malvids</taxon>
        <taxon>Myrtales</taxon>
        <taxon>Myrtaceae</taxon>
        <taxon>Myrtoideae</taxon>
        <taxon>Eucalypteae</taxon>
        <taxon>Eucalyptus</taxon>
    </lineage>
</organism>
<dbReference type="GO" id="GO:0007165">
    <property type="term" value="P:signal transduction"/>
    <property type="evidence" value="ECO:0000318"/>
    <property type="project" value="GO_Central"/>
</dbReference>
<keyword evidence="2" id="KW-1133">Transmembrane helix</keyword>
<dbReference type="Gramene" id="KCW59172">
    <property type="protein sequence ID" value="KCW59172"/>
    <property type="gene ID" value="EUGRSUZ_H01809"/>
</dbReference>
<sequence>MALQLWETLKESIVAFTGLSPATFFTVLALGLTVHYVVSGLFGSLSDRHQRPRDYQEQMQPLPPPVQLVETSDDELKQHDGTDPKKSLLMANRGQIYDVSQRRRSYDVFLSFRGTDVRNYFLGHLYTALVQSGINTYMDSEDLNKGEQISPALMETIEESQIAIIVFSKDYASSPWCLEEVAKIMECKEQRGLMVFPVFYKVEPREVRGQRQGYAKAMAKFVVKFGEDSEKVKLWKKALLDAGSLSGWHFMDGYVKTLLLLQMV</sequence>
<reference evidence="4" key="1">
    <citation type="submission" date="2013-07" db="EMBL/GenBank/DDBJ databases">
        <title>The genome of Eucalyptus grandis.</title>
        <authorList>
            <person name="Schmutz J."/>
            <person name="Hayes R."/>
            <person name="Myburg A."/>
            <person name="Tuskan G."/>
            <person name="Grattapaglia D."/>
            <person name="Rokhsar D.S."/>
        </authorList>
    </citation>
    <scope>NUCLEOTIDE SEQUENCE</scope>
    <source>
        <tissue evidence="4">Leaf extractions</tissue>
    </source>
</reference>
<evidence type="ECO:0000256" key="2">
    <source>
        <dbReference type="SAM" id="Phobius"/>
    </source>
</evidence>
<dbReference type="InterPro" id="IPR000157">
    <property type="entry name" value="TIR_dom"/>
</dbReference>
<dbReference type="Gene3D" id="3.40.50.10140">
    <property type="entry name" value="Toll/interleukin-1 receptor homology (TIR) domain"/>
    <property type="match status" value="1"/>
</dbReference>
<feature type="transmembrane region" description="Helical" evidence="2">
    <location>
        <begin position="22"/>
        <end position="43"/>
    </location>
</feature>
<keyword evidence="2" id="KW-0812">Transmembrane</keyword>
<evidence type="ECO:0000256" key="1">
    <source>
        <dbReference type="ARBA" id="ARBA00023027"/>
    </source>
</evidence>
<dbReference type="InParanoid" id="A0A059AYW2"/>
<dbReference type="SMART" id="SM00255">
    <property type="entry name" value="TIR"/>
    <property type="match status" value="1"/>
</dbReference>
<gene>
    <name evidence="4" type="ORF">EUGRSUZ_H01809</name>
</gene>
<proteinExistence type="predicted"/>
<dbReference type="Pfam" id="PF01582">
    <property type="entry name" value="TIR"/>
    <property type="match status" value="1"/>
</dbReference>
<dbReference type="EMBL" id="KK198760">
    <property type="protein sequence ID" value="KCW59172.1"/>
    <property type="molecule type" value="Genomic_DNA"/>
</dbReference>
<keyword evidence="2" id="KW-0472">Membrane</keyword>
<protein>
    <recommendedName>
        <fullName evidence="3">TIR domain-containing protein</fullName>
    </recommendedName>
</protein>
<dbReference type="FunFam" id="3.40.50.10140:FF:000007">
    <property type="entry name" value="Disease resistance protein (TIR-NBS-LRR class)"/>
    <property type="match status" value="1"/>
</dbReference>
<dbReference type="AlphaFoldDB" id="A0A059AYW2"/>
<dbReference type="InterPro" id="IPR035897">
    <property type="entry name" value="Toll_tir_struct_dom_sf"/>
</dbReference>
<dbReference type="PROSITE" id="PS50104">
    <property type="entry name" value="TIR"/>
    <property type="match status" value="1"/>
</dbReference>
<dbReference type="GO" id="GO:0005634">
    <property type="term" value="C:nucleus"/>
    <property type="evidence" value="ECO:0000318"/>
    <property type="project" value="GO_Central"/>
</dbReference>
<dbReference type="eggNOG" id="KOG1110">
    <property type="taxonomic scope" value="Eukaryota"/>
</dbReference>
<dbReference type="PANTHER" id="PTHR32009:SF138">
    <property type="entry name" value="DISEASE RESISTANCE PROTEIN (TIR-NBS-LRR CLASS)"/>
    <property type="match status" value="1"/>
</dbReference>
<evidence type="ECO:0000313" key="4">
    <source>
        <dbReference type="EMBL" id="KCW59172.1"/>
    </source>
</evidence>
<evidence type="ECO:0000259" key="3">
    <source>
        <dbReference type="PROSITE" id="PS50104"/>
    </source>
</evidence>